<sequence length="588" mass="63612">MGARIRLAVATLSLLGPCIFAAPSSFTRLDILPPPPDTEPIEIIELPLPPVAPTQDQGACTLELNPHRTGCIAVDPSLQGGTFLPDGNHVIATVNFTGDPAAPDPASVYMGMQMIAVRTNGTTFPNGDPWKCITCGVPEENKTGSEELTEYPQAFKDGRRAMAGSNIVDCGDAELTSPQCTPDKVHIYPIWWEAGSIRELRIHPDNVHLGFSSFTQQNGALGQYAYFGRIVFNPSPEVGEPLSPRYEVVNVTRLFNPNAPQPVEVKGKQLVTNPDATAVGELRGFSGTGKEITYVGAPVESSNIDAFAADLTTGKVRRLTQHPEYVDPLDISPDDQWAVILDTRGTDRQMWLSGMRGIPPVTDLITTSITSATRNNGQRRFFVPWLIDYHGDRGSYFGQQINAAGDGTPGAINDPNWNARADPRWSPDGTQIMYFYRTPLAPQSVVKVPEFIPWGVPVNAGDPLPVRPAPAPGIYTLNGKVSGSARVELIGDGTTIDTVAVRYIKFSDDGVNTLHGSESVTITRLSLSSSRADWYSDLWSTGETRSSKRTGRGGFHLEIDSLVNIFKANGTMVTTIDGHVYKPPANGT</sequence>
<name>A0ABR4ISM8_9EURO</name>
<dbReference type="Gene3D" id="2.120.10.30">
    <property type="entry name" value="TolB, C-terminal domain"/>
    <property type="match status" value="1"/>
</dbReference>
<keyword evidence="3" id="KW-1185">Reference proteome</keyword>
<keyword evidence="1" id="KW-0732">Signal</keyword>
<comment type="caution">
    <text evidence="2">The sequence shown here is derived from an EMBL/GenBank/DDBJ whole genome shotgun (WGS) entry which is preliminary data.</text>
</comment>
<organism evidence="2 3">
    <name type="scientific">Aspergillus pseudoustus</name>
    <dbReference type="NCBI Taxonomy" id="1810923"/>
    <lineage>
        <taxon>Eukaryota</taxon>
        <taxon>Fungi</taxon>
        <taxon>Dikarya</taxon>
        <taxon>Ascomycota</taxon>
        <taxon>Pezizomycotina</taxon>
        <taxon>Eurotiomycetes</taxon>
        <taxon>Eurotiomycetidae</taxon>
        <taxon>Eurotiales</taxon>
        <taxon>Aspergillaceae</taxon>
        <taxon>Aspergillus</taxon>
        <taxon>Aspergillus subgen. Nidulantes</taxon>
    </lineage>
</organism>
<accession>A0ABR4ISM8</accession>
<feature type="chain" id="PRO_5047011971" description="Saponin hydrolase" evidence="1">
    <location>
        <begin position="22"/>
        <end position="588"/>
    </location>
</feature>
<gene>
    <name evidence="2" type="ORF">BJY01DRAFT_254841</name>
</gene>
<evidence type="ECO:0000256" key="1">
    <source>
        <dbReference type="SAM" id="SignalP"/>
    </source>
</evidence>
<dbReference type="SUPFAM" id="SSF82171">
    <property type="entry name" value="DPP6 N-terminal domain-like"/>
    <property type="match status" value="1"/>
</dbReference>
<dbReference type="Proteomes" id="UP001610446">
    <property type="component" value="Unassembled WGS sequence"/>
</dbReference>
<evidence type="ECO:0000313" key="3">
    <source>
        <dbReference type="Proteomes" id="UP001610446"/>
    </source>
</evidence>
<evidence type="ECO:0008006" key="4">
    <source>
        <dbReference type="Google" id="ProtNLM"/>
    </source>
</evidence>
<dbReference type="InterPro" id="IPR011042">
    <property type="entry name" value="6-blade_b-propeller_TolB-like"/>
</dbReference>
<evidence type="ECO:0000313" key="2">
    <source>
        <dbReference type="EMBL" id="KAL2829872.1"/>
    </source>
</evidence>
<protein>
    <recommendedName>
        <fullName evidence="4">Saponin hydrolase</fullName>
    </recommendedName>
</protein>
<reference evidence="2 3" key="1">
    <citation type="submission" date="2024-07" db="EMBL/GenBank/DDBJ databases">
        <title>Section-level genome sequencing and comparative genomics of Aspergillus sections Usti and Cavernicolus.</title>
        <authorList>
            <consortium name="Lawrence Berkeley National Laboratory"/>
            <person name="Nybo J.L."/>
            <person name="Vesth T.C."/>
            <person name="Theobald S."/>
            <person name="Frisvad J.C."/>
            <person name="Larsen T.O."/>
            <person name="Kjaerboelling I."/>
            <person name="Rothschild-Mancinelli K."/>
            <person name="Lyhne E.K."/>
            <person name="Kogle M.E."/>
            <person name="Barry K."/>
            <person name="Clum A."/>
            <person name="Na H."/>
            <person name="Ledsgaard L."/>
            <person name="Lin J."/>
            <person name="Lipzen A."/>
            <person name="Kuo A."/>
            <person name="Riley R."/>
            <person name="Mondo S."/>
            <person name="Labutti K."/>
            <person name="Haridas S."/>
            <person name="Pangalinan J."/>
            <person name="Salamov A.A."/>
            <person name="Simmons B.A."/>
            <person name="Magnuson J.K."/>
            <person name="Chen J."/>
            <person name="Drula E."/>
            <person name="Henrissat B."/>
            <person name="Wiebenga A."/>
            <person name="Lubbers R.J."/>
            <person name="Gomes A.C."/>
            <person name="Makela M.R."/>
            <person name="Stajich J."/>
            <person name="Grigoriev I.V."/>
            <person name="Mortensen U.H."/>
            <person name="De Vries R.P."/>
            <person name="Baker S.E."/>
            <person name="Andersen M.R."/>
        </authorList>
    </citation>
    <scope>NUCLEOTIDE SEQUENCE [LARGE SCALE GENOMIC DNA]</scope>
    <source>
        <strain evidence="2 3">CBS 123904</strain>
    </source>
</reference>
<feature type="signal peptide" evidence="1">
    <location>
        <begin position="1"/>
        <end position="21"/>
    </location>
</feature>
<dbReference type="EMBL" id="JBFXLU010000320">
    <property type="protein sequence ID" value="KAL2829872.1"/>
    <property type="molecule type" value="Genomic_DNA"/>
</dbReference>
<proteinExistence type="predicted"/>